<feature type="region of interest" description="Disordered" evidence="3">
    <location>
        <begin position="319"/>
        <end position="342"/>
    </location>
</feature>
<feature type="domain" description="HTH araC/xylS-type" evidence="4">
    <location>
        <begin position="232"/>
        <end position="330"/>
    </location>
</feature>
<dbReference type="GO" id="GO:0003700">
    <property type="term" value="F:DNA-binding transcription factor activity"/>
    <property type="evidence" value="ECO:0007669"/>
    <property type="project" value="InterPro"/>
</dbReference>
<evidence type="ECO:0000259" key="4">
    <source>
        <dbReference type="PROSITE" id="PS01124"/>
    </source>
</evidence>
<dbReference type="EMBL" id="VZDO01000016">
    <property type="protein sequence ID" value="KAB0677569.1"/>
    <property type="molecule type" value="Genomic_DNA"/>
</dbReference>
<feature type="compositionally biased region" description="Basic and acidic residues" evidence="3">
    <location>
        <begin position="330"/>
        <end position="342"/>
    </location>
</feature>
<keyword evidence="1" id="KW-0805">Transcription regulation</keyword>
<reference evidence="5 6" key="1">
    <citation type="submission" date="2019-09" db="EMBL/GenBank/DDBJ databases">
        <title>YIM 132180 draft genome.</title>
        <authorList>
            <person name="Zhang K."/>
        </authorList>
    </citation>
    <scope>NUCLEOTIDE SEQUENCE [LARGE SCALE GENOMIC DNA]</scope>
    <source>
        <strain evidence="5 6">YIM 132180</strain>
    </source>
</reference>
<evidence type="ECO:0000313" key="6">
    <source>
        <dbReference type="Proteomes" id="UP000432089"/>
    </source>
</evidence>
<comment type="caution">
    <text evidence="5">The sequence shown here is derived from an EMBL/GenBank/DDBJ whole genome shotgun (WGS) entry which is preliminary data.</text>
</comment>
<accession>A0A7V7TVH7</accession>
<proteinExistence type="predicted"/>
<evidence type="ECO:0000256" key="3">
    <source>
        <dbReference type="SAM" id="MobiDB-lite"/>
    </source>
</evidence>
<dbReference type="SMART" id="SM00342">
    <property type="entry name" value="HTH_ARAC"/>
    <property type="match status" value="1"/>
</dbReference>
<dbReference type="Gene3D" id="1.10.10.60">
    <property type="entry name" value="Homeodomain-like"/>
    <property type="match status" value="1"/>
</dbReference>
<keyword evidence="2" id="KW-0804">Transcription</keyword>
<organism evidence="5 6">
    <name type="scientific">Plantimonas leprariae</name>
    <dbReference type="NCBI Taxonomy" id="2615207"/>
    <lineage>
        <taxon>Bacteria</taxon>
        <taxon>Pseudomonadati</taxon>
        <taxon>Pseudomonadota</taxon>
        <taxon>Alphaproteobacteria</taxon>
        <taxon>Hyphomicrobiales</taxon>
        <taxon>Aurantimonadaceae</taxon>
        <taxon>Plantimonas</taxon>
    </lineage>
</organism>
<dbReference type="AlphaFoldDB" id="A0A7V7TVH7"/>
<dbReference type="PANTHER" id="PTHR43130">
    <property type="entry name" value="ARAC-FAMILY TRANSCRIPTIONAL REGULATOR"/>
    <property type="match status" value="1"/>
</dbReference>
<dbReference type="RefSeq" id="WP_150972087.1">
    <property type="nucleotide sequence ID" value="NZ_VZDO01000016.1"/>
</dbReference>
<dbReference type="InterPro" id="IPR029062">
    <property type="entry name" value="Class_I_gatase-like"/>
</dbReference>
<evidence type="ECO:0000256" key="1">
    <source>
        <dbReference type="ARBA" id="ARBA00023015"/>
    </source>
</evidence>
<dbReference type="InterPro" id="IPR002818">
    <property type="entry name" value="DJ-1/PfpI"/>
</dbReference>
<sequence>MNASPVPREIEVVVVVPPRVLLLDIAGPIEVLRKANMEQAAVRFAVSYVGPTAMVGSSIGLGLAGIAPLPEAVPPGALVVVPGEASQTLGSDDDGHGDDAQEAAIVAWLAKVVRPGVQLATICSGALLAGQAGLLDGHDCTTHHATVAELARVAPRARVVENRLFVESGERLTSAGITSGVDLMLHLVAKEAGHAAALAVARFLVVYLRRAGSDPQLSPWLEGRNHLHPAVHRAQDAVAADPARPWSLEALARTAATSPRNLSRLFNEHAEMSVTDYVNRMRVALAHELVANSRLDLEHVASRAGFGSTRQLRRAWRRFHASPPSSMRGASDRVERPLSKRG</sequence>
<dbReference type="Gene3D" id="3.40.50.880">
    <property type="match status" value="1"/>
</dbReference>
<name>A0A7V7TVH7_9HYPH</name>
<dbReference type="Proteomes" id="UP000432089">
    <property type="component" value="Unassembled WGS sequence"/>
</dbReference>
<dbReference type="PROSITE" id="PS01124">
    <property type="entry name" value="HTH_ARAC_FAMILY_2"/>
    <property type="match status" value="1"/>
</dbReference>
<dbReference type="InterPro" id="IPR052158">
    <property type="entry name" value="INH-QAR"/>
</dbReference>
<dbReference type="SUPFAM" id="SSF46689">
    <property type="entry name" value="Homeodomain-like"/>
    <property type="match status" value="2"/>
</dbReference>
<dbReference type="Pfam" id="PF12833">
    <property type="entry name" value="HTH_18"/>
    <property type="match status" value="1"/>
</dbReference>
<dbReference type="InterPro" id="IPR009057">
    <property type="entry name" value="Homeodomain-like_sf"/>
</dbReference>
<dbReference type="GO" id="GO:0043565">
    <property type="term" value="F:sequence-specific DNA binding"/>
    <property type="evidence" value="ECO:0007669"/>
    <property type="project" value="InterPro"/>
</dbReference>
<protein>
    <submittedName>
        <fullName evidence="5">Helix-turn-helix domain-containing protein</fullName>
    </submittedName>
</protein>
<gene>
    <name evidence="5" type="ORF">F6X38_18010</name>
</gene>
<dbReference type="InterPro" id="IPR018060">
    <property type="entry name" value="HTH_AraC"/>
</dbReference>
<dbReference type="SUPFAM" id="SSF52317">
    <property type="entry name" value="Class I glutamine amidotransferase-like"/>
    <property type="match status" value="1"/>
</dbReference>
<dbReference type="Pfam" id="PF01965">
    <property type="entry name" value="DJ-1_PfpI"/>
    <property type="match status" value="1"/>
</dbReference>
<keyword evidence="6" id="KW-1185">Reference proteome</keyword>
<evidence type="ECO:0000313" key="5">
    <source>
        <dbReference type="EMBL" id="KAB0677569.1"/>
    </source>
</evidence>
<dbReference type="PANTHER" id="PTHR43130:SF3">
    <property type="entry name" value="HTH-TYPE TRANSCRIPTIONAL REGULATOR RV1931C"/>
    <property type="match status" value="1"/>
</dbReference>
<evidence type="ECO:0000256" key="2">
    <source>
        <dbReference type="ARBA" id="ARBA00023163"/>
    </source>
</evidence>